<dbReference type="InterPro" id="IPR051549">
    <property type="entry name" value="PEP_Utilizing_Enz"/>
</dbReference>
<dbReference type="RefSeq" id="WP_218477086.1">
    <property type="nucleotide sequence ID" value="NZ_BAABJN010000015.1"/>
</dbReference>
<protein>
    <submittedName>
        <fullName evidence="3">Phosphoenolpyruvate synthase</fullName>
        <ecNumber evidence="3">2.7.9.2</ecNumber>
    </submittedName>
</protein>
<reference evidence="3 4" key="1">
    <citation type="submission" date="2021-07" db="EMBL/GenBank/DDBJ databases">
        <title>Whole Genome Sequence of Nocardia Iowensis.</title>
        <authorList>
            <person name="Lamm A."/>
            <person name="Collins-Fairclough A.M."/>
            <person name="Bunk B."/>
            <person name="Sproer C."/>
        </authorList>
    </citation>
    <scope>NUCLEOTIDE SEQUENCE [LARGE SCALE GENOMIC DNA]</scope>
    <source>
        <strain evidence="3 4">NRRL 5646</strain>
    </source>
</reference>
<accession>A0ABX8RZV3</accession>
<dbReference type="PANTHER" id="PTHR43615:SF1">
    <property type="entry name" value="PPDK_N DOMAIN-CONTAINING PROTEIN"/>
    <property type="match status" value="1"/>
</dbReference>
<evidence type="ECO:0000259" key="1">
    <source>
        <dbReference type="Pfam" id="PF00391"/>
    </source>
</evidence>
<organism evidence="3 4">
    <name type="scientific">Nocardia iowensis</name>
    <dbReference type="NCBI Taxonomy" id="204891"/>
    <lineage>
        <taxon>Bacteria</taxon>
        <taxon>Bacillati</taxon>
        <taxon>Actinomycetota</taxon>
        <taxon>Actinomycetes</taxon>
        <taxon>Mycobacteriales</taxon>
        <taxon>Nocardiaceae</taxon>
        <taxon>Nocardia</taxon>
    </lineage>
</organism>
<dbReference type="EMBL" id="CP078145">
    <property type="protein sequence ID" value="QXN94512.1"/>
    <property type="molecule type" value="Genomic_DNA"/>
</dbReference>
<dbReference type="InterPro" id="IPR002192">
    <property type="entry name" value="PPDK_AMP/ATP-bd"/>
</dbReference>
<dbReference type="EC" id="2.7.9.2" evidence="3"/>
<evidence type="ECO:0000259" key="2">
    <source>
        <dbReference type="Pfam" id="PF01326"/>
    </source>
</evidence>
<evidence type="ECO:0000313" key="3">
    <source>
        <dbReference type="EMBL" id="QXN94512.1"/>
    </source>
</evidence>
<dbReference type="GO" id="GO:0008986">
    <property type="term" value="F:pyruvate, water dikinase activity"/>
    <property type="evidence" value="ECO:0007669"/>
    <property type="project" value="UniProtKB-EC"/>
</dbReference>
<dbReference type="NCBIfam" id="NF004881">
    <property type="entry name" value="PRK06241.2-2"/>
    <property type="match status" value="1"/>
</dbReference>
<gene>
    <name evidence="3" type="ORF">KV110_16535</name>
</gene>
<keyword evidence="3" id="KW-0808">Transferase</keyword>
<dbReference type="Pfam" id="PF00391">
    <property type="entry name" value="PEP-utilizers"/>
    <property type="match status" value="1"/>
</dbReference>
<feature type="domain" description="Pyruvate phosphate dikinase AMP/ATP-binding" evidence="2">
    <location>
        <begin position="12"/>
        <end position="304"/>
    </location>
</feature>
<evidence type="ECO:0000313" key="4">
    <source>
        <dbReference type="Proteomes" id="UP000694257"/>
    </source>
</evidence>
<dbReference type="Pfam" id="PF01326">
    <property type="entry name" value="PPDK_N"/>
    <property type="match status" value="1"/>
</dbReference>
<proteinExistence type="predicted"/>
<feature type="domain" description="PEP-utilising enzyme mobile" evidence="1">
    <location>
        <begin position="802"/>
        <end position="871"/>
    </location>
</feature>
<dbReference type="Proteomes" id="UP000694257">
    <property type="component" value="Chromosome"/>
</dbReference>
<dbReference type="InterPro" id="IPR008279">
    <property type="entry name" value="PEP-util_enz_mobile_dom"/>
</dbReference>
<name>A0ABX8RZV3_NOCIO</name>
<sequence>MSTGNDVPRPGIGGKANNLRILGDRGLLVPKWTVLEIADFRNFLDGHDVGADWEALISRAEDREPGEAADDIAALLRRLSSSSGLRYAAARAVDRVGGFPVAVRSSGLEEDGNRHSFAGQFASFLNVLDFEAVVEAIIDCWASAYSERALRYRCQRGIPLSSDGIAVIVQTMVDADCSGVMFTRDPITGARRTIISSVFGLGEGLVSGMVDADTIVLDNRRDVVTRTVGNKQLETVCAANGGLAVQSVPDADRARFSLSDSEIGRLCDLADRVRAVFGTDQDIEWAITDDTVWVLQSRPITTGPAADLDPGGGELRIWDNSNIVENFGGASSPLTFTVAADMYGRLYREYARSLAVPEQQLLQMDRWLPYMLGSFHHRVHYNLLHWYRMVRIAPGYRLNRAMLEVSLGVAEPLDDELAQQLHPFDFSSRPRALWWRTRSALVYLRKIVTVERLAEHYLREYPGWQARYERIDYETFSADEIYRLLREFERDDVIATGPILVLDAVLLTCGALLFGLANRWLPHAPTWFPWAVVAPGPDIESAEPAAALIELSTAIQADPDAATLLDRVPPAELLDALRAAGKTSLLADIDRYLDDFGYRSPDELKLESPSLRDDPALLVTFLRQVPVTRAEGNDAAQQYLAQHLHGPRRLVFEWLRRKVRRGLGYRERVRFCRTRTFGTKKRMMRALGRGLTRRGVLARDTDVFLLRLEELRGCFEGTADPADLARVVELRRARLAADEKLRAPARFDTHGFPYDANLLRDAGFVATDSPTPSQGPVLQGIPSCAGVVEAAAVVTDTPVDAEGGILVAYRTDPGWVSVLPSASGLIIERGSPLTHLAIVARELGIPTIVQAPGITDRLTTGTRLRIDGGTGSITILAAAEQAAAQDTNERTQQ</sequence>
<dbReference type="PANTHER" id="PTHR43615">
    <property type="entry name" value="PHOSPHOENOLPYRUVATE SYNTHASE-RELATED"/>
    <property type="match status" value="1"/>
</dbReference>
<keyword evidence="4" id="KW-1185">Reference proteome</keyword>